<keyword evidence="6" id="KW-1133">Transmembrane helix</keyword>
<dbReference type="GO" id="GO:0042597">
    <property type="term" value="C:periplasmic space"/>
    <property type="evidence" value="ECO:0007669"/>
    <property type="project" value="InterPro"/>
</dbReference>
<dbReference type="GO" id="GO:0046688">
    <property type="term" value="P:response to copper ion"/>
    <property type="evidence" value="ECO:0007669"/>
    <property type="project" value="InterPro"/>
</dbReference>
<keyword evidence="6" id="KW-0812">Transmembrane</keyword>
<protein>
    <recommendedName>
        <fullName evidence="7">CopC domain-containing protein</fullName>
    </recommendedName>
</protein>
<reference evidence="8 9" key="1">
    <citation type="submission" date="2019-01" db="EMBL/GenBank/DDBJ databases">
        <title>Novel species of Cellulomonas.</title>
        <authorList>
            <person name="Liu Q."/>
            <person name="Xin Y.-H."/>
        </authorList>
    </citation>
    <scope>NUCLEOTIDE SEQUENCE [LARGE SCALE GENOMIC DNA]</scope>
    <source>
        <strain evidence="8 9">HLT2-17</strain>
    </source>
</reference>
<keyword evidence="3" id="KW-0732">Signal</keyword>
<dbReference type="GO" id="GO:0030313">
    <property type="term" value="C:cell envelope"/>
    <property type="evidence" value="ECO:0007669"/>
    <property type="project" value="UniProtKB-SubCell"/>
</dbReference>
<sequence length="254" mass="25629">MPAALLSACPDRVPNRSSARPNPRPTPRPTPRRTVRPHARRVHWSGRAGALGALIASVVLTALPAAAHDQLIETVPADASVVATAPAELTLRFSEDVMDISSQVILRGPAGEVVLDTEGVVAGALVSAPLPPGLGEGTYTVAWRVVSGDGHPIQGAFGFSIAPGEPPPAEAESPVASPSPLATPTAAVPDSSVDSPADSSAGTTTTPQPPSSSVDGSDPDTGPRGVGPVVVGGVAVLLGAGGVALLWRRRHRTE</sequence>
<evidence type="ECO:0000259" key="7">
    <source>
        <dbReference type="Pfam" id="PF04234"/>
    </source>
</evidence>
<dbReference type="RefSeq" id="WP_130101997.1">
    <property type="nucleotide sequence ID" value="NZ_SDWW01000013.1"/>
</dbReference>
<keyword evidence="9" id="KW-1185">Reference proteome</keyword>
<comment type="subcellular location">
    <subcellularLocation>
        <location evidence="1">Cell envelope</location>
    </subcellularLocation>
</comment>
<dbReference type="Gene3D" id="2.60.40.1220">
    <property type="match status" value="1"/>
</dbReference>
<accession>A0A4Q5N0V8</accession>
<gene>
    <name evidence="8" type="ORF">EUA98_07200</name>
</gene>
<evidence type="ECO:0000256" key="3">
    <source>
        <dbReference type="ARBA" id="ARBA00022729"/>
    </source>
</evidence>
<dbReference type="EMBL" id="SDWW01000013">
    <property type="protein sequence ID" value="RYV51680.1"/>
    <property type="molecule type" value="Genomic_DNA"/>
</dbReference>
<evidence type="ECO:0000313" key="9">
    <source>
        <dbReference type="Proteomes" id="UP000293764"/>
    </source>
</evidence>
<feature type="compositionally biased region" description="Basic residues" evidence="5">
    <location>
        <begin position="30"/>
        <end position="39"/>
    </location>
</feature>
<dbReference type="PANTHER" id="PTHR34820">
    <property type="entry name" value="INNER MEMBRANE PROTEIN YEBZ"/>
    <property type="match status" value="1"/>
</dbReference>
<keyword evidence="4" id="KW-0186">Copper</keyword>
<dbReference type="InterPro" id="IPR032694">
    <property type="entry name" value="CopC/D"/>
</dbReference>
<dbReference type="PANTHER" id="PTHR34820:SF4">
    <property type="entry name" value="INNER MEMBRANE PROTEIN YEBZ"/>
    <property type="match status" value="1"/>
</dbReference>
<feature type="transmembrane region" description="Helical" evidence="6">
    <location>
        <begin position="226"/>
        <end position="247"/>
    </location>
</feature>
<proteinExistence type="predicted"/>
<evidence type="ECO:0000256" key="6">
    <source>
        <dbReference type="SAM" id="Phobius"/>
    </source>
</evidence>
<dbReference type="GO" id="GO:0005507">
    <property type="term" value="F:copper ion binding"/>
    <property type="evidence" value="ECO:0007669"/>
    <property type="project" value="InterPro"/>
</dbReference>
<dbReference type="InterPro" id="IPR014756">
    <property type="entry name" value="Ig_E-set"/>
</dbReference>
<dbReference type="InterPro" id="IPR014755">
    <property type="entry name" value="Cu-Rt/internalin_Ig-like"/>
</dbReference>
<evidence type="ECO:0000256" key="1">
    <source>
        <dbReference type="ARBA" id="ARBA00004196"/>
    </source>
</evidence>
<evidence type="ECO:0000313" key="8">
    <source>
        <dbReference type="EMBL" id="RYV51680.1"/>
    </source>
</evidence>
<dbReference type="OrthoDB" id="5242236at2"/>
<organism evidence="8 9">
    <name type="scientific">Pengzhenrongella frigida</name>
    <dbReference type="NCBI Taxonomy" id="1259133"/>
    <lineage>
        <taxon>Bacteria</taxon>
        <taxon>Bacillati</taxon>
        <taxon>Actinomycetota</taxon>
        <taxon>Actinomycetes</taxon>
        <taxon>Micrococcales</taxon>
        <taxon>Pengzhenrongella</taxon>
    </lineage>
</organism>
<dbReference type="GO" id="GO:0006825">
    <property type="term" value="P:copper ion transport"/>
    <property type="evidence" value="ECO:0007669"/>
    <property type="project" value="InterPro"/>
</dbReference>
<dbReference type="GO" id="GO:0005886">
    <property type="term" value="C:plasma membrane"/>
    <property type="evidence" value="ECO:0007669"/>
    <property type="project" value="TreeGrafter"/>
</dbReference>
<evidence type="ECO:0000256" key="2">
    <source>
        <dbReference type="ARBA" id="ARBA00022723"/>
    </source>
</evidence>
<feature type="region of interest" description="Disordered" evidence="5">
    <location>
        <begin position="156"/>
        <end position="229"/>
    </location>
</feature>
<dbReference type="SUPFAM" id="SSF81296">
    <property type="entry name" value="E set domains"/>
    <property type="match status" value="1"/>
</dbReference>
<name>A0A4Q5N0V8_9MICO</name>
<feature type="region of interest" description="Disordered" evidence="5">
    <location>
        <begin position="1"/>
        <end position="39"/>
    </location>
</feature>
<comment type="caution">
    <text evidence="8">The sequence shown here is derived from an EMBL/GenBank/DDBJ whole genome shotgun (WGS) entry which is preliminary data.</text>
</comment>
<dbReference type="AlphaFoldDB" id="A0A4Q5N0V8"/>
<feature type="compositionally biased region" description="Low complexity" evidence="5">
    <location>
        <begin position="170"/>
        <end position="229"/>
    </location>
</feature>
<keyword evidence="2" id="KW-0479">Metal-binding</keyword>
<feature type="domain" description="CopC" evidence="7">
    <location>
        <begin position="68"/>
        <end position="161"/>
    </location>
</feature>
<dbReference type="Proteomes" id="UP000293764">
    <property type="component" value="Unassembled WGS sequence"/>
</dbReference>
<evidence type="ECO:0000256" key="5">
    <source>
        <dbReference type="SAM" id="MobiDB-lite"/>
    </source>
</evidence>
<evidence type="ECO:0000256" key="4">
    <source>
        <dbReference type="ARBA" id="ARBA00023008"/>
    </source>
</evidence>
<dbReference type="InterPro" id="IPR007348">
    <property type="entry name" value="CopC_dom"/>
</dbReference>
<keyword evidence="6" id="KW-0472">Membrane</keyword>
<dbReference type="Pfam" id="PF04234">
    <property type="entry name" value="CopC"/>
    <property type="match status" value="1"/>
</dbReference>